<accession>A0A2L1U1V8</accession>
<dbReference type="InterPro" id="IPR027275">
    <property type="entry name" value="PRC-brl_dom"/>
</dbReference>
<evidence type="ECO:0000313" key="8">
    <source>
        <dbReference type="EMBL" id="AVF26906.1"/>
    </source>
</evidence>
<evidence type="ECO:0000256" key="2">
    <source>
        <dbReference type="ARBA" id="ARBA00022517"/>
    </source>
</evidence>
<evidence type="ECO:0000256" key="5">
    <source>
        <dbReference type="HAMAP-Rule" id="MF_00014"/>
    </source>
</evidence>
<organism evidence="8 9">
    <name type="scientific">Paenibacillus larvae subsp. larvae</name>
    <dbReference type="NCBI Taxonomy" id="147375"/>
    <lineage>
        <taxon>Bacteria</taxon>
        <taxon>Bacillati</taxon>
        <taxon>Bacillota</taxon>
        <taxon>Bacilli</taxon>
        <taxon>Bacillales</taxon>
        <taxon>Paenibacillaceae</taxon>
        <taxon>Paenibacillus</taxon>
    </lineage>
</organism>
<comment type="subcellular location">
    <subcellularLocation>
        <location evidence="5">Cytoplasm</location>
    </subcellularLocation>
</comment>
<dbReference type="STRING" id="147375.BXP28_03065"/>
<dbReference type="Gene3D" id="2.30.30.240">
    <property type="entry name" value="PRC-barrel domain"/>
    <property type="match status" value="1"/>
</dbReference>
<dbReference type="RefSeq" id="WP_077995515.1">
    <property type="nucleotide sequence ID" value="NZ_CP019655.1"/>
</dbReference>
<comment type="domain">
    <text evidence="5">The PRC barrel domain binds ribosomal protein uS19.</text>
</comment>
<keyword evidence="3 5" id="KW-0698">rRNA processing</keyword>
<dbReference type="Pfam" id="PF05239">
    <property type="entry name" value="PRC"/>
    <property type="match status" value="1"/>
</dbReference>
<reference evidence="9" key="1">
    <citation type="submission" date="2017-02" db="EMBL/GenBank/DDBJ databases">
        <title>Delineation of Paenibacillus larvae strains originating from foulbrood outbreaks.</title>
        <authorList>
            <person name="Beims H."/>
            <person name="Bunk B."/>
            <person name="Sproeer C."/>
            <person name="Mohr K.I."/>
            <person name="Pradella S."/>
            <person name="Guenther G."/>
            <person name="Rohde M."/>
            <person name="von der Ohe W."/>
            <person name="Steinert M."/>
        </authorList>
    </citation>
    <scope>NUCLEOTIDE SEQUENCE [LARGE SCALE GENOMIC DNA]</scope>
    <source>
        <strain evidence="9">Eric_III</strain>
    </source>
</reference>
<dbReference type="GeneID" id="64219427"/>
<dbReference type="InterPro" id="IPR011961">
    <property type="entry name" value="RimM"/>
</dbReference>
<proteinExistence type="inferred from homology"/>
<dbReference type="InterPro" id="IPR002676">
    <property type="entry name" value="RimM_N"/>
</dbReference>
<dbReference type="Gene3D" id="2.40.30.60">
    <property type="entry name" value="RimM"/>
    <property type="match status" value="1"/>
</dbReference>
<dbReference type="NCBIfam" id="TIGR02273">
    <property type="entry name" value="16S_RimM"/>
    <property type="match status" value="1"/>
</dbReference>
<evidence type="ECO:0000313" key="9">
    <source>
        <dbReference type="Proteomes" id="UP000239833"/>
    </source>
</evidence>
<evidence type="ECO:0000256" key="3">
    <source>
        <dbReference type="ARBA" id="ARBA00022552"/>
    </source>
</evidence>
<protein>
    <recommendedName>
        <fullName evidence="5">Ribosome maturation factor RimM</fullName>
    </recommendedName>
</protein>
<dbReference type="GO" id="GO:0005737">
    <property type="term" value="C:cytoplasm"/>
    <property type="evidence" value="ECO:0007669"/>
    <property type="project" value="UniProtKB-SubCell"/>
</dbReference>
<evidence type="ECO:0000259" key="7">
    <source>
        <dbReference type="Pfam" id="PF05239"/>
    </source>
</evidence>
<comment type="function">
    <text evidence="5">An accessory protein needed during the final step in the assembly of 30S ribosomal subunit, possibly for assembly of the head region. Essential for efficient processing of 16S rRNA. May be needed both before and after RbfA during the maturation of 16S rRNA. It has affinity for free ribosomal 30S subunits but not for 70S ribosomes.</text>
</comment>
<feature type="domain" description="RimM N-terminal" evidence="6">
    <location>
        <begin position="8"/>
        <end position="89"/>
    </location>
</feature>
<dbReference type="GO" id="GO:0005840">
    <property type="term" value="C:ribosome"/>
    <property type="evidence" value="ECO:0007669"/>
    <property type="project" value="InterPro"/>
</dbReference>
<dbReference type="EMBL" id="CP019655">
    <property type="protein sequence ID" value="AVF26906.1"/>
    <property type="molecule type" value="Genomic_DNA"/>
</dbReference>
<dbReference type="GO" id="GO:0042274">
    <property type="term" value="P:ribosomal small subunit biogenesis"/>
    <property type="evidence" value="ECO:0007669"/>
    <property type="project" value="UniProtKB-UniRule"/>
</dbReference>
<comment type="similarity">
    <text evidence="5">Belongs to the RimM family.</text>
</comment>
<feature type="domain" description="PRC-barrel" evidence="7">
    <location>
        <begin position="97"/>
        <end position="170"/>
    </location>
</feature>
<dbReference type="GO" id="GO:0043022">
    <property type="term" value="F:ribosome binding"/>
    <property type="evidence" value="ECO:0007669"/>
    <property type="project" value="InterPro"/>
</dbReference>
<comment type="subunit">
    <text evidence="5">Binds ribosomal protein uS19.</text>
</comment>
<dbReference type="PANTHER" id="PTHR33692:SF1">
    <property type="entry name" value="RIBOSOME MATURATION FACTOR RIMM"/>
    <property type="match status" value="1"/>
</dbReference>
<dbReference type="InterPro" id="IPR011033">
    <property type="entry name" value="PRC_barrel-like_sf"/>
</dbReference>
<dbReference type="SUPFAM" id="SSF50346">
    <property type="entry name" value="PRC-barrel domain"/>
    <property type="match status" value="1"/>
</dbReference>
<dbReference type="HAMAP" id="MF_00014">
    <property type="entry name" value="Ribosome_mat_RimM"/>
    <property type="match status" value="1"/>
</dbReference>
<keyword evidence="2 5" id="KW-0690">Ribosome biogenesis</keyword>
<keyword evidence="4 5" id="KW-0143">Chaperone</keyword>
<evidence type="ECO:0000256" key="4">
    <source>
        <dbReference type="ARBA" id="ARBA00023186"/>
    </source>
</evidence>
<evidence type="ECO:0000259" key="6">
    <source>
        <dbReference type="Pfam" id="PF01782"/>
    </source>
</evidence>
<dbReference type="Proteomes" id="UP000239833">
    <property type="component" value="Chromosome"/>
</dbReference>
<dbReference type="InterPro" id="IPR036976">
    <property type="entry name" value="RimM_N_sf"/>
</dbReference>
<dbReference type="InterPro" id="IPR009000">
    <property type="entry name" value="Transl_B-barrel_sf"/>
</dbReference>
<gene>
    <name evidence="5 8" type="primary">rimM</name>
    <name evidence="8" type="ORF">ERICIII_02770</name>
</gene>
<keyword evidence="1 5" id="KW-0963">Cytoplasm</keyword>
<dbReference type="AlphaFoldDB" id="A0A2L1U1V8"/>
<name>A0A2L1U1V8_9BACL</name>
<dbReference type="GO" id="GO:0006364">
    <property type="term" value="P:rRNA processing"/>
    <property type="evidence" value="ECO:0007669"/>
    <property type="project" value="UniProtKB-UniRule"/>
</dbReference>
<sequence>MSPNLYTVGAIANTHGLRGELKIIPHTDFAEERFAPGSKLVAVDLKGKEMPVEIASARLHKNAFIVKFKQFHHINEVEPLKGGLLKVEEKYLQKLEEGEYYFHEILGCTAFTMDGEELGTIKDILTPGANHVWVVSGPKYKQILLPYIEDVVKEVDVDNKIVRVKLLEGLLDL</sequence>
<dbReference type="SUPFAM" id="SSF50447">
    <property type="entry name" value="Translation proteins"/>
    <property type="match status" value="1"/>
</dbReference>
<dbReference type="Pfam" id="PF01782">
    <property type="entry name" value="RimM"/>
    <property type="match status" value="1"/>
</dbReference>
<dbReference type="PANTHER" id="PTHR33692">
    <property type="entry name" value="RIBOSOME MATURATION FACTOR RIMM"/>
    <property type="match status" value="1"/>
</dbReference>
<evidence type="ECO:0000256" key="1">
    <source>
        <dbReference type="ARBA" id="ARBA00022490"/>
    </source>
</evidence>